<evidence type="ECO:0000313" key="11">
    <source>
        <dbReference type="Proteomes" id="UP000535937"/>
    </source>
</evidence>
<dbReference type="EMBL" id="JACHWZ010000004">
    <property type="protein sequence ID" value="MBB3060316.1"/>
    <property type="molecule type" value="Genomic_DNA"/>
</dbReference>
<keyword evidence="4 8" id="KW-0812">Transmembrane</keyword>
<dbReference type="InterPro" id="IPR045324">
    <property type="entry name" value="Small_multidrug_res"/>
</dbReference>
<dbReference type="GO" id="GO:0015297">
    <property type="term" value="F:antiporter activity"/>
    <property type="evidence" value="ECO:0007669"/>
    <property type="project" value="TreeGrafter"/>
</dbReference>
<dbReference type="Proteomes" id="UP000535937">
    <property type="component" value="Unassembled WGS sequence"/>
</dbReference>
<dbReference type="GO" id="GO:0005886">
    <property type="term" value="C:plasma membrane"/>
    <property type="evidence" value="ECO:0007669"/>
    <property type="project" value="UniProtKB-SubCell"/>
</dbReference>
<keyword evidence="2" id="KW-0813">Transport</keyword>
<dbReference type="AlphaFoldDB" id="A0A7W4W9V5"/>
<evidence type="ECO:0000256" key="4">
    <source>
        <dbReference type="ARBA" id="ARBA00022692"/>
    </source>
</evidence>
<evidence type="ECO:0000256" key="8">
    <source>
        <dbReference type="RuleBase" id="RU003942"/>
    </source>
</evidence>
<proteinExistence type="inferred from homology"/>
<evidence type="ECO:0000256" key="5">
    <source>
        <dbReference type="ARBA" id="ARBA00022989"/>
    </source>
</evidence>
<dbReference type="GO" id="GO:0031460">
    <property type="term" value="P:glycine betaine transport"/>
    <property type="evidence" value="ECO:0007669"/>
    <property type="project" value="TreeGrafter"/>
</dbReference>
<name>A0A7W4W9V5_9GAMM</name>
<evidence type="ECO:0000256" key="2">
    <source>
        <dbReference type="ARBA" id="ARBA00022448"/>
    </source>
</evidence>
<evidence type="ECO:0000256" key="1">
    <source>
        <dbReference type="ARBA" id="ARBA00004651"/>
    </source>
</evidence>
<accession>A0A7W4W9V5</accession>
<dbReference type="InterPro" id="IPR037185">
    <property type="entry name" value="EmrE-like"/>
</dbReference>
<dbReference type="InterPro" id="IPR000390">
    <property type="entry name" value="Small_drug/metabolite_transptr"/>
</dbReference>
<reference evidence="10 11" key="1">
    <citation type="submission" date="2020-08" db="EMBL/GenBank/DDBJ databases">
        <title>Genomic Encyclopedia of Type Strains, Phase III (KMG-III): the genomes of soil and plant-associated and newly described type strains.</title>
        <authorList>
            <person name="Whitman W."/>
        </authorList>
    </citation>
    <scope>NUCLEOTIDE SEQUENCE [LARGE SCALE GENOMIC DNA]</scope>
    <source>
        <strain evidence="10 11">CECT 8799</strain>
    </source>
</reference>
<dbReference type="GO" id="GO:0015199">
    <property type="term" value="F:amino-acid betaine transmembrane transporter activity"/>
    <property type="evidence" value="ECO:0007669"/>
    <property type="project" value="TreeGrafter"/>
</dbReference>
<evidence type="ECO:0000256" key="3">
    <source>
        <dbReference type="ARBA" id="ARBA00022475"/>
    </source>
</evidence>
<dbReference type="PANTHER" id="PTHR30561:SF1">
    <property type="entry name" value="MULTIDRUG TRANSPORTER EMRE"/>
    <property type="match status" value="1"/>
</dbReference>
<dbReference type="GO" id="GO:0015220">
    <property type="term" value="F:choline transmembrane transporter activity"/>
    <property type="evidence" value="ECO:0007669"/>
    <property type="project" value="TreeGrafter"/>
</dbReference>
<gene>
    <name evidence="10" type="ORF">FHS09_001131</name>
</gene>
<feature type="transmembrane region" description="Helical" evidence="9">
    <location>
        <begin position="59"/>
        <end position="80"/>
    </location>
</feature>
<evidence type="ECO:0000256" key="7">
    <source>
        <dbReference type="ARBA" id="ARBA00038032"/>
    </source>
</evidence>
<feature type="transmembrane region" description="Helical" evidence="9">
    <location>
        <begin position="34"/>
        <end position="52"/>
    </location>
</feature>
<dbReference type="PANTHER" id="PTHR30561">
    <property type="entry name" value="SMR FAMILY PROTON-DEPENDENT DRUG EFFLUX TRANSPORTER SUGE"/>
    <property type="match status" value="1"/>
</dbReference>
<sequence length="111" mass="11694">MKIAYLYLAIAIVTEVIATTALKASEQFTRPIPTVIVVLGYGTAFYMLSLALRTLPVGIAYAIWAGLGILLVAVAGAVVYRQVPDLPAMIGMAMIVGGVVVIHVFSETVQG</sequence>
<evidence type="ECO:0000256" key="6">
    <source>
        <dbReference type="ARBA" id="ARBA00023136"/>
    </source>
</evidence>
<keyword evidence="6 9" id="KW-0472">Membrane</keyword>
<protein>
    <submittedName>
        <fullName evidence="10">Small multidrug resistance pump</fullName>
    </submittedName>
</protein>
<keyword evidence="5 9" id="KW-1133">Transmembrane helix</keyword>
<comment type="caution">
    <text evidence="10">The sequence shown here is derived from an EMBL/GenBank/DDBJ whole genome shotgun (WGS) entry which is preliminary data.</text>
</comment>
<evidence type="ECO:0000256" key="9">
    <source>
        <dbReference type="SAM" id="Phobius"/>
    </source>
</evidence>
<dbReference type="RefSeq" id="WP_183457579.1">
    <property type="nucleotide sequence ID" value="NZ_JACHWZ010000004.1"/>
</dbReference>
<organism evidence="10 11">
    <name type="scientific">Microbulbifer rhizosphaerae</name>
    <dbReference type="NCBI Taxonomy" id="1562603"/>
    <lineage>
        <taxon>Bacteria</taxon>
        <taxon>Pseudomonadati</taxon>
        <taxon>Pseudomonadota</taxon>
        <taxon>Gammaproteobacteria</taxon>
        <taxon>Cellvibrionales</taxon>
        <taxon>Microbulbiferaceae</taxon>
        <taxon>Microbulbifer</taxon>
    </lineage>
</organism>
<dbReference type="SUPFAM" id="SSF103481">
    <property type="entry name" value="Multidrug resistance efflux transporter EmrE"/>
    <property type="match status" value="1"/>
</dbReference>
<comment type="similarity">
    <text evidence="7 8">Belongs to the drug/metabolite transporter (DMT) superfamily. Small multidrug resistance (SMR) (TC 2.A.7.1) family.</text>
</comment>
<evidence type="ECO:0000313" key="10">
    <source>
        <dbReference type="EMBL" id="MBB3060316.1"/>
    </source>
</evidence>
<feature type="transmembrane region" description="Helical" evidence="9">
    <location>
        <begin position="86"/>
        <end position="105"/>
    </location>
</feature>
<dbReference type="Pfam" id="PF00893">
    <property type="entry name" value="Multi_Drug_Res"/>
    <property type="match status" value="1"/>
</dbReference>
<dbReference type="FunFam" id="1.10.3730.20:FF:000001">
    <property type="entry name" value="Quaternary ammonium compound resistance transporter SugE"/>
    <property type="match status" value="1"/>
</dbReference>
<keyword evidence="3" id="KW-1003">Cell membrane</keyword>
<keyword evidence="11" id="KW-1185">Reference proteome</keyword>
<comment type="subcellular location">
    <subcellularLocation>
        <location evidence="1 8">Cell membrane</location>
        <topology evidence="1 8">Multi-pass membrane protein</topology>
    </subcellularLocation>
</comment>
<dbReference type="GO" id="GO:1990961">
    <property type="term" value="P:xenobiotic detoxification by transmembrane export across the plasma membrane"/>
    <property type="evidence" value="ECO:0007669"/>
    <property type="project" value="UniProtKB-ARBA"/>
</dbReference>
<dbReference type="Gene3D" id="1.10.3730.20">
    <property type="match status" value="1"/>
</dbReference>